<dbReference type="SUPFAM" id="SSF56112">
    <property type="entry name" value="Protein kinase-like (PK-like)"/>
    <property type="match status" value="1"/>
</dbReference>
<dbReference type="Gene3D" id="3.30.200.70">
    <property type="match status" value="1"/>
</dbReference>
<dbReference type="RefSeq" id="WP_068167477.1">
    <property type="nucleotide sequence ID" value="NZ_AOGK01000020.1"/>
</dbReference>
<accession>A0A9X4SD33</accession>
<keyword evidence="4 11" id="KW-0808">Transferase</keyword>
<comment type="similarity">
    <text evidence="11">Belongs to the SrkA/RdoA protein kinase family.</text>
</comment>
<name>A0A9X4SD33_9BURK</name>
<evidence type="ECO:0000256" key="8">
    <source>
        <dbReference type="ARBA" id="ARBA00022840"/>
    </source>
</evidence>
<comment type="catalytic activity">
    <reaction evidence="11">
        <text>L-threonyl-[protein] + ATP = O-phospho-L-threonyl-[protein] + ADP + H(+)</text>
        <dbReference type="Rhea" id="RHEA:46608"/>
        <dbReference type="Rhea" id="RHEA-COMP:11060"/>
        <dbReference type="Rhea" id="RHEA-COMP:11605"/>
        <dbReference type="ChEBI" id="CHEBI:15378"/>
        <dbReference type="ChEBI" id="CHEBI:30013"/>
        <dbReference type="ChEBI" id="CHEBI:30616"/>
        <dbReference type="ChEBI" id="CHEBI:61977"/>
        <dbReference type="ChEBI" id="CHEBI:456216"/>
        <dbReference type="EC" id="2.7.11.1"/>
    </reaction>
</comment>
<keyword evidence="6 11" id="KW-0547">Nucleotide-binding</keyword>
<feature type="active site" evidence="11">
    <location>
        <position position="245"/>
    </location>
</feature>
<dbReference type="Gene3D" id="1.10.510.10">
    <property type="entry name" value="Transferase(Phosphotransferase) domain 1"/>
    <property type="match status" value="1"/>
</dbReference>
<evidence type="ECO:0000256" key="3">
    <source>
        <dbReference type="ARBA" id="ARBA00022553"/>
    </source>
</evidence>
<dbReference type="Pfam" id="PF01636">
    <property type="entry name" value="APH"/>
    <property type="match status" value="1"/>
</dbReference>
<protein>
    <recommendedName>
        <fullName evidence="11">Stress response kinase A</fullName>
        <ecNumber evidence="11">2.7.11.1</ecNumber>
    </recommendedName>
    <alternativeName>
        <fullName evidence="11">Serine/threonine-protein kinase SrkA</fullName>
    </alternativeName>
</protein>
<comment type="subcellular location">
    <subcellularLocation>
        <location evidence="11">Cytoplasm</location>
    </subcellularLocation>
</comment>
<comment type="catalytic activity">
    <reaction evidence="11">
        <text>L-seryl-[protein] + ATP = O-phospho-L-seryl-[protein] + ADP + H(+)</text>
        <dbReference type="Rhea" id="RHEA:17989"/>
        <dbReference type="Rhea" id="RHEA-COMP:9863"/>
        <dbReference type="Rhea" id="RHEA-COMP:11604"/>
        <dbReference type="ChEBI" id="CHEBI:15378"/>
        <dbReference type="ChEBI" id="CHEBI:29999"/>
        <dbReference type="ChEBI" id="CHEBI:30616"/>
        <dbReference type="ChEBI" id="CHEBI:83421"/>
        <dbReference type="ChEBI" id="CHEBI:456216"/>
        <dbReference type="EC" id="2.7.11.1"/>
    </reaction>
</comment>
<dbReference type="GO" id="GO:0005737">
    <property type="term" value="C:cytoplasm"/>
    <property type="evidence" value="ECO:0007669"/>
    <property type="project" value="UniProtKB-SubCell"/>
</dbReference>
<gene>
    <name evidence="11" type="primary">srkA</name>
    <name evidence="13" type="ORF">H010_19337</name>
</gene>
<comment type="subunit">
    <text evidence="11">Monomer.</text>
</comment>
<keyword evidence="3 11" id="KW-0597">Phosphoprotein</keyword>
<feature type="domain" description="Aminoglycoside phosphotransferase" evidence="12">
    <location>
        <begin position="40"/>
        <end position="292"/>
    </location>
</feature>
<evidence type="ECO:0000256" key="7">
    <source>
        <dbReference type="ARBA" id="ARBA00022777"/>
    </source>
</evidence>
<evidence type="ECO:0000256" key="2">
    <source>
        <dbReference type="ARBA" id="ARBA00022527"/>
    </source>
</evidence>
<dbReference type="HAMAP" id="MF_01497">
    <property type="entry name" value="SrkA_kinase"/>
    <property type="match status" value="1"/>
</dbReference>
<dbReference type="InterPro" id="IPR032882">
    <property type="entry name" value="SrkA/RdoA"/>
</dbReference>
<keyword evidence="7 11" id="KW-0418">Kinase</keyword>
<dbReference type="EC" id="2.7.11.1" evidence="11"/>
<feature type="binding site" evidence="11">
    <location>
        <position position="228"/>
    </location>
    <ligand>
        <name>Mg(2+)</name>
        <dbReference type="ChEBI" id="CHEBI:18420"/>
    </ligand>
</feature>
<evidence type="ECO:0000256" key="11">
    <source>
        <dbReference type="HAMAP-Rule" id="MF_01497"/>
    </source>
</evidence>
<organism evidence="13 14">
    <name type="scientific">Hydrogenophaga taeniospiralis CCUG 15921</name>
    <dbReference type="NCBI Taxonomy" id="1281780"/>
    <lineage>
        <taxon>Bacteria</taxon>
        <taxon>Pseudomonadati</taxon>
        <taxon>Pseudomonadota</taxon>
        <taxon>Betaproteobacteria</taxon>
        <taxon>Burkholderiales</taxon>
        <taxon>Comamonadaceae</taxon>
        <taxon>Hydrogenophaga</taxon>
    </lineage>
</organism>
<dbReference type="AlphaFoldDB" id="A0A9X4SD33"/>
<evidence type="ECO:0000256" key="10">
    <source>
        <dbReference type="ARBA" id="ARBA00023016"/>
    </source>
</evidence>
<reference evidence="13" key="1">
    <citation type="submission" date="2013-01" db="EMBL/GenBank/DDBJ databases">
        <title>Genome draft of Hydrogenophaga taeniospiralis 2K1.</title>
        <authorList>
            <person name="Gomila M."/>
            <person name="Lalucat J."/>
        </authorList>
    </citation>
    <scope>NUCLEOTIDE SEQUENCE</scope>
    <source>
        <strain evidence="13">CCUG 15921</strain>
    </source>
</reference>
<feature type="binding site" evidence="11">
    <location>
        <position position="245"/>
    </location>
    <ligand>
        <name>Mg(2+)</name>
        <dbReference type="ChEBI" id="CHEBI:18420"/>
    </ligand>
</feature>
<evidence type="ECO:0000256" key="5">
    <source>
        <dbReference type="ARBA" id="ARBA00022723"/>
    </source>
</evidence>
<dbReference type="EMBL" id="AOGK01000020">
    <property type="protein sequence ID" value="MDG5977418.1"/>
    <property type="molecule type" value="Genomic_DNA"/>
</dbReference>
<dbReference type="Gene3D" id="1.20.1270.170">
    <property type="match status" value="1"/>
</dbReference>
<dbReference type="InterPro" id="IPR002575">
    <property type="entry name" value="Aminoglycoside_PTrfase"/>
</dbReference>
<keyword evidence="9 11" id="KW-0460">Magnesium</keyword>
<keyword evidence="14" id="KW-1185">Reference proteome</keyword>
<evidence type="ECO:0000313" key="14">
    <source>
        <dbReference type="Proteomes" id="UP001152876"/>
    </source>
</evidence>
<feature type="site" description="ATP" evidence="11">
    <location>
        <position position="39"/>
    </location>
</feature>
<evidence type="ECO:0000256" key="6">
    <source>
        <dbReference type="ARBA" id="ARBA00022741"/>
    </source>
</evidence>
<evidence type="ECO:0000256" key="9">
    <source>
        <dbReference type="ARBA" id="ARBA00022842"/>
    </source>
</evidence>
<comment type="caution">
    <text evidence="13">The sequence shown here is derived from an EMBL/GenBank/DDBJ whole genome shotgun (WGS) entry which is preliminary data.</text>
</comment>
<proteinExistence type="inferred from homology"/>
<keyword evidence="2 11" id="KW-0723">Serine/threonine-protein kinase</keyword>
<dbReference type="InterPro" id="IPR011009">
    <property type="entry name" value="Kinase-like_dom_sf"/>
</dbReference>
<keyword evidence="1 11" id="KW-0963">Cytoplasm</keyword>
<sequence>MTSDAPHLHPYTALTPDVVQDALGQIGLWGDGRMAALNSFENRVYQIHLETPHEGHEQVVAKFYRPERWSDEQIAEEHAFAAELVAAEIPVVPPLVVQGATLHHFGGFAFAVSPRRGGRRPELDDFEVLEWIGRFLARIHTVGASRPFVCRPALDAATFAHEPRDWLLQHQAIAPEVRTAWTEALQEALALIEAHPALRPQAADAAKVDAEGGGIARIRLHGDCHPGNILWTPEGQPGAGPHFVDLDDARTGPAVQDLWMLLSGDRRQQTQQLGALIDGYEQFRPFDRRELALIEPLRTLRLIHYSAWLARRWQDPAFPVNFPWFGSRDYWQSQVDMLVEQIEEMQGEPLMA</sequence>
<dbReference type="NCBIfam" id="NF008738">
    <property type="entry name" value="PRK11768.1"/>
    <property type="match status" value="1"/>
</dbReference>
<evidence type="ECO:0000256" key="1">
    <source>
        <dbReference type="ARBA" id="ARBA00022490"/>
    </source>
</evidence>
<evidence type="ECO:0000259" key="12">
    <source>
        <dbReference type="Pfam" id="PF01636"/>
    </source>
</evidence>
<dbReference type="GO" id="GO:0004674">
    <property type="term" value="F:protein serine/threonine kinase activity"/>
    <property type="evidence" value="ECO:0007669"/>
    <property type="project" value="UniProtKB-UniRule"/>
</dbReference>
<dbReference type="PANTHER" id="PTHR39573:SF1">
    <property type="entry name" value="STRESS RESPONSE KINASE A"/>
    <property type="match status" value="1"/>
</dbReference>
<keyword evidence="10 11" id="KW-0346">Stress response</keyword>
<dbReference type="PANTHER" id="PTHR39573">
    <property type="entry name" value="STRESS RESPONSE KINASE A"/>
    <property type="match status" value="1"/>
</dbReference>
<comment type="cofactor">
    <cofactor evidence="11">
        <name>Mg(2+)</name>
        <dbReference type="ChEBI" id="CHEBI:18420"/>
    </cofactor>
</comment>
<keyword evidence="8 11" id="KW-0067">ATP-binding</keyword>
<dbReference type="GO" id="GO:0005524">
    <property type="term" value="F:ATP binding"/>
    <property type="evidence" value="ECO:0007669"/>
    <property type="project" value="UniProtKB-UniRule"/>
</dbReference>
<comment type="function">
    <text evidence="11">A protein kinase that phosphorylates Ser and Thr residues. Probably acts to suppress the effects of stress linked to accumulation of reactive oxygen species. Probably involved in the extracytoplasmic stress response.</text>
</comment>
<feature type="active site" description="Proton acceptor" evidence="11">
    <location>
        <position position="223"/>
    </location>
</feature>
<dbReference type="Proteomes" id="UP001152876">
    <property type="component" value="Unassembled WGS sequence"/>
</dbReference>
<dbReference type="GO" id="GO:0000287">
    <property type="term" value="F:magnesium ion binding"/>
    <property type="evidence" value="ECO:0007669"/>
    <property type="project" value="UniProtKB-UniRule"/>
</dbReference>
<evidence type="ECO:0000313" key="13">
    <source>
        <dbReference type="EMBL" id="MDG5977418.1"/>
    </source>
</evidence>
<keyword evidence="5 11" id="KW-0479">Metal-binding</keyword>
<dbReference type="OrthoDB" id="5392197at2"/>
<evidence type="ECO:0000256" key="4">
    <source>
        <dbReference type="ARBA" id="ARBA00022679"/>
    </source>
</evidence>